<keyword evidence="7" id="KW-0084">Basement membrane</keyword>
<dbReference type="Pfam" id="PF00053">
    <property type="entry name" value="EGF_laminin"/>
    <property type="match status" value="2"/>
</dbReference>
<evidence type="ECO:0000256" key="4">
    <source>
        <dbReference type="ARBA" id="ARBA00022530"/>
    </source>
</evidence>
<dbReference type="GO" id="GO:0030334">
    <property type="term" value="P:regulation of cell migration"/>
    <property type="evidence" value="ECO:0007669"/>
    <property type="project" value="InterPro"/>
</dbReference>
<feature type="domain" description="Laminin G" evidence="22">
    <location>
        <begin position="1798"/>
        <end position="1971"/>
    </location>
</feature>
<keyword evidence="13 19" id="KW-0424">Laminin EGF-like domain</keyword>
<feature type="region of interest" description="Disordered" evidence="21">
    <location>
        <begin position="657"/>
        <end position="685"/>
    </location>
</feature>
<feature type="domain" description="Laminin G" evidence="22">
    <location>
        <begin position="1198"/>
        <end position="1378"/>
    </location>
</feature>
<feature type="disulfide bond" evidence="19">
    <location>
        <begin position="251"/>
        <end position="260"/>
    </location>
</feature>
<keyword evidence="12" id="KW-0325">Glycoprotein</keyword>
<feature type="compositionally biased region" description="Basic and acidic residues" evidence="21">
    <location>
        <begin position="657"/>
        <end position="677"/>
    </location>
</feature>
<dbReference type="CDD" id="cd00055">
    <property type="entry name" value="EGF_Lam"/>
    <property type="match status" value="3"/>
</dbReference>
<evidence type="ECO:0000256" key="21">
    <source>
        <dbReference type="SAM" id="MobiDB-lite"/>
    </source>
</evidence>
<keyword evidence="25" id="KW-1185">Reference proteome</keyword>
<dbReference type="PROSITE" id="PS01248">
    <property type="entry name" value="EGF_LAM_1"/>
    <property type="match status" value="1"/>
</dbReference>
<evidence type="ECO:0000256" key="2">
    <source>
        <dbReference type="ARBA" id="ARBA00004302"/>
    </source>
</evidence>
<dbReference type="FunFam" id="2.60.120.200:FF:000066">
    <property type="entry name" value="Laminin subunit alpha 4"/>
    <property type="match status" value="1"/>
</dbReference>
<evidence type="ECO:0000256" key="15">
    <source>
        <dbReference type="ARBA" id="ARBA00072601"/>
    </source>
</evidence>
<sequence length="1974" mass="219445">MTPAVEQPITTNNNNNNFLFKPTFWKYTVQKRKEPWVEPDLWGQDEFVYTVSIGFPLISPWVSMSSMYFLENNARDVEQDYKTFELASYSLVCSCSHKAVAPGAALSFHIWIPQTQRRYHKRGTTASQRGLARTKAGRAPGRALSDVSGEMALSSAWCAVLPLWLLCGAACSRAASGDGSAFPFDMEGSSAFGRLDPPETSEPRVAPGSLPPAAKKCDAGFFFAYSEECLPCDCNGNSNECLDGSGLCVHCQRNTTGEHCEKCLDGYIGDAIRGPPRFCQPCPCPLPHVANFAESCYRKNGAVRCICKENYAGPNCERCAPGYYGNPLLIGSTCKKCDCSGNSDPNLIFEDCDEVTGQCRNCLRNTTGFKCERCAPGYYGDARRAKNCAACSCGGGPCDSVTGECLEEGFEPPTGTDCPTISCDKCIWDLTDDLRLAALSIEESKSGLLSVSSGAAAHRHVNEINSTIYLLKTKLSERENQYVLRKIQINNAENTMKSLQSDVEELAEKESQASRKVQLAQKESMDTINHATQLAEQAHNMRDKIQEISSKMLYYGEEQELSSEEISEKLVLAQKMLEEIRRRQPFLTQRELVDEEADEAHELLSQAESWQRQYNDTRSLFPVVLEQLDDYNAKLSDLQESLDQALNHVRDAEDMNRATAARQRDHEKQHERVREQTEGVNTSLRTSSDSLMMPRLTLSELDNIIKNASGIYAEIDGAKNELQRKLSNLSNLSHDLVQEAVDHARNLQQEADELSRNLHSSDMNGLVQKALDASNVYENIANYVSEANETAEQALNITDRIYDAVSGIDTQIIYHKDESENLLSQARELQARADSSSDEAVVDTSRRVGGALARKSALRNRLNDAIKRLQAAERGDAQQRLGQSQLITAEANKTTMEVQEATAPMASNLTNWSQNLQSFDSSAYNTAVDSARDAVGNLTEVVPQLLDQLRTVEQKRPASNVSASIQRIRELIAQTRSVASKIQVSMMFDGQSAVEVHPRASMDDLKTYTSLSLYMKPPPVKQSELAVTADQFILYLGSKNAKKEYMGLAIKNDNLVYVYNLGTKDVEIPLDSKPVSTWPAYFSIVKIERVGKHGKVFLTVPSLSSTAEEKFIKKGEFSGDDSLLDLDPEDTVFYVGGVPSNFKLPASLNLPGFVGCLELATLNNDVISLYNFKHIYNMDPSKSVPCARDKLAFTQSRAASYFFDGSSYAIVRDITRRGKFGQVTRFDIEVRTPTDNGLVLLMVNGSMFFSLEMRNGYLHVFYDFGFSNGPVHLEDTLKKAQINDAKYHEISIIYHNDKKMILVVDRRHVKSMDNEKMKIPFTDIYIGGAPPEILQSRTLRAHLPLDINFRGCMKGFQFQKKDFNLLEQTETLGVGYGCPEDSLVSRRAYFNGQSYIASSQKISFFDGFEGGFNFRTLQPNGLLFYYASGSDMFSISLNNGTVIMDVKGIKVQSADKQYNDGLSHFIVTSVSPARYELIVDKSRLGSKNPTKGKVEQTQAGEKKFYFGGSPITPQYANFTGCISNAYFTRLDRDVEVEDFQRYSEKVHTSLYECPIESSPLFLLHKKGRNSSKPKTNQNKKGGKSKDAPSWDPVGLKFLERNIPRDSHCQLSNSPRAIEHAYQYGGTANSRQEFEHLKGDFGEKSQFSIRLKTRSSHGMIFYVSDQEENNFMTLFLAHGRLVFMFNVGHKKLKIRSQEKYNDGLWHDVIFIREKSSGRMIIDGLRILEESLPPAGADWKIRGPIYLGGVAPGRAVKNVQINSVYSFSGCLSNLQLNGASITSAAQTFSVTPCFEGPMETGTYFSTEGGYVVLDESFNIGLKFEIAFEVRPRSSSGTLVHGHSVNGEYLNVHMKNGQVIVKVNNGIKDFSTSVTPKQSLCDGRWHRITVIRDSNVVQLDVDSEVNHVVGPLNPKPVDHREPVFVGGVPESLLTPRLAPGRPFTGCIRHFVIDGRPVSFSKAALVSGAVSINSCPAA</sequence>
<feature type="domain" description="Laminin EGF-like" evidence="23">
    <location>
        <begin position="232"/>
        <end position="281"/>
    </location>
</feature>
<dbReference type="FunFam" id="2.60.120.200:FF:000053">
    <property type="entry name" value="Laminin subunit alpha 4"/>
    <property type="match status" value="1"/>
</dbReference>
<evidence type="ECO:0000256" key="13">
    <source>
        <dbReference type="ARBA" id="ARBA00023292"/>
    </source>
</evidence>
<feature type="domain" description="Laminin G" evidence="22">
    <location>
        <begin position="1620"/>
        <end position="1791"/>
    </location>
</feature>
<dbReference type="Gene3D" id="2.60.120.200">
    <property type="match status" value="5"/>
</dbReference>
<dbReference type="Gene3D" id="2.10.25.10">
    <property type="entry name" value="Laminin"/>
    <property type="match status" value="3"/>
</dbReference>
<feature type="coiled-coil region" evidence="20">
    <location>
        <begin position="489"/>
        <end position="655"/>
    </location>
</feature>
<feature type="domain" description="Laminin G" evidence="22">
    <location>
        <begin position="1385"/>
        <end position="1553"/>
    </location>
</feature>
<dbReference type="GO" id="GO:0005102">
    <property type="term" value="F:signaling receptor binding"/>
    <property type="evidence" value="ECO:0007669"/>
    <property type="project" value="InterPro"/>
</dbReference>
<feature type="region of interest" description="Disordered" evidence="21">
    <location>
        <begin position="1565"/>
        <end position="1591"/>
    </location>
</feature>
<evidence type="ECO:0000256" key="6">
    <source>
        <dbReference type="ARBA" id="ARBA00022737"/>
    </source>
</evidence>
<dbReference type="FunFam" id="2.60.120.200:FF:000058">
    <property type="entry name" value="Laminin subunit alpha 4"/>
    <property type="match status" value="1"/>
</dbReference>
<feature type="domain" description="Laminin G" evidence="22">
    <location>
        <begin position="983"/>
        <end position="1186"/>
    </location>
</feature>
<keyword evidence="10 20" id="KW-0175">Coiled coil</keyword>
<dbReference type="SUPFAM" id="SSF57196">
    <property type="entry name" value="EGF/Laminin"/>
    <property type="match status" value="3"/>
</dbReference>
<evidence type="ECO:0000256" key="1">
    <source>
        <dbReference type="ARBA" id="ARBA00002418"/>
    </source>
</evidence>
<dbReference type="PANTHER" id="PTHR15036:SF47">
    <property type="entry name" value="LAMININ SUBUNIT ALPHA-4"/>
    <property type="match status" value="1"/>
</dbReference>
<comment type="caution">
    <text evidence="19">Lacks conserved residue(s) required for the propagation of feature annotation.</text>
</comment>
<dbReference type="GO" id="GO:0005604">
    <property type="term" value="C:basement membrane"/>
    <property type="evidence" value="ECO:0007669"/>
    <property type="project" value="UniProtKB-SubCell"/>
</dbReference>
<dbReference type="FunFam" id="2.10.25.10:FF:000051">
    <property type="entry name" value="Laminin subunit alpha 4"/>
    <property type="match status" value="1"/>
</dbReference>
<comment type="caution">
    <text evidence="24">The sequence shown here is derived from an EMBL/GenBank/DDBJ whole genome shotgun (WGS) entry which is preliminary data.</text>
</comment>
<feature type="coiled-coil region" evidence="20">
    <location>
        <begin position="712"/>
        <end position="764"/>
    </location>
</feature>
<dbReference type="GO" id="GO:0030155">
    <property type="term" value="P:regulation of cell adhesion"/>
    <property type="evidence" value="ECO:0007669"/>
    <property type="project" value="InterPro"/>
</dbReference>
<evidence type="ECO:0000256" key="5">
    <source>
        <dbReference type="ARBA" id="ARBA00022729"/>
    </source>
</evidence>
<dbReference type="InterPro" id="IPR000742">
    <property type="entry name" value="EGF"/>
</dbReference>
<evidence type="ECO:0000313" key="24">
    <source>
        <dbReference type="EMBL" id="KAI4539406.1"/>
    </source>
</evidence>
<comment type="subcellular location">
    <subcellularLocation>
        <location evidence="2">Secreted</location>
        <location evidence="2">Extracellular space</location>
        <location evidence="2">Extracellular matrix</location>
        <location evidence="2">Basement membrane</location>
    </subcellularLocation>
</comment>
<evidence type="ECO:0000256" key="19">
    <source>
        <dbReference type="PROSITE-ProRule" id="PRU00460"/>
    </source>
</evidence>
<dbReference type="InterPro" id="IPR002049">
    <property type="entry name" value="LE_dom"/>
</dbReference>
<feature type="domain" description="Laminin EGF-like" evidence="23">
    <location>
        <begin position="282"/>
        <end position="336"/>
    </location>
</feature>
<name>A0AAD4U549_OVIAM</name>
<dbReference type="GO" id="GO:0007155">
    <property type="term" value="P:cell adhesion"/>
    <property type="evidence" value="ECO:0007669"/>
    <property type="project" value="UniProtKB-KW"/>
</dbReference>
<dbReference type="PROSITE" id="PS50027">
    <property type="entry name" value="EGF_LAM_2"/>
    <property type="match status" value="3"/>
</dbReference>
<dbReference type="GO" id="GO:0005576">
    <property type="term" value="C:extracellular region"/>
    <property type="evidence" value="ECO:0007669"/>
    <property type="project" value="UniProtKB-ARBA"/>
</dbReference>
<dbReference type="PROSITE" id="PS50025">
    <property type="entry name" value="LAM_G_DOMAIN"/>
    <property type="match status" value="5"/>
</dbReference>
<evidence type="ECO:0000259" key="23">
    <source>
        <dbReference type="PROSITE" id="PS50027"/>
    </source>
</evidence>
<evidence type="ECO:0000259" key="22">
    <source>
        <dbReference type="PROSITE" id="PS50025"/>
    </source>
</evidence>
<evidence type="ECO:0000256" key="16">
    <source>
        <dbReference type="ARBA" id="ARBA00077984"/>
    </source>
</evidence>
<accession>A0AAD4U549</accession>
<comment type="function">
    <text evidence="1">Binding to cells via a high affinity receptor, laminin is thought to mediate the attachment, migration and organization of cells into tissues during embryonic development by interacting with other extracellular matrix components.</text>
</comment>
<feature type="domain" description="Laminin EGF-like" evidence="23">
    <location>
        <begin position="337"/>
        <end position="390"/>
    </location>
</feature>
<dbReference type="InterPro" id="IPR009254">
    <property type="entry name" value="Laminin_aI"/>
</dbReference>
<evidence type="ECO:0000256" key="7">
    <source>
        <dbReference type="ARBA" id="ARBA00022869"/>
    </source>
</evidence>
<organism evidence="24 25">
    <name type="scientific">Ovis ammon polii</name>
    <dbReference type="NCBI Taxonomy" id="230172"/>
    <lineage>
        <taxon>Eukaryota</taxon>
        <taxon>Metazoa</taxon>
        <taxon>Chordata</taxon>
        <taxon>Craniata</taxon>
        <taxon>Vertebrata</taxon>
        <taxon>Euteleostomi</taxon>
        <taxon>Mammalia</taxon>
        <taxon>Eutheria</taxon>
        <taxon>Laurasiatheria</taxon>
        <taxon>Artiodactyla</taxon>
        <taxon>Ruminantia</taxon>
        <taxon>Pecora</taxon>
        <taxon>Bovidae</taxon>
        <taxon>Caprinae</taxon>
        <taxon>Ovis</taxon>
    </lineage>
</organism>
<gene>
    <name evidence="24" type="ORF">MG293_010798</name>
</gene>
<keyword evidence="3" id="KW-0964">Secreted</keyword>
<evidence type="ECO:0000313" key="25">
    <source>
        <dbReference type="Proteomes" id="UP001214576"/>
    </source>
</evidence>
<dbReference type="SMART" id="SM00181">
    <property type="entry name" value="EGF"/>
    <property type="match status" value="3"/>
</dbReference>
<keyword evidence="5" id="KW-0732">Signal</keyword>
<evidence type="ECO:0000256" key="3">
    <source>
        <dbReference type="ARBA" id="ARBA00022525"/>
    </source>
</evidence>
<keyword evidence="11 19" id="KW-1015">Disulfide bond</keyword>
<dbReference type="FunFam" id="2.60.120.200:FF:000087">
    <property type="entry name" value="Laminin subunit alpha 4"/>
    <property type="match status" value="1"/>
</dbReference>
<dbReference type="FunFam" id="2.10.25.10:FF:000569">
    <property type="entry name" value="Laminin subunit alpha 4"/>
    <property type="match status" value="1"/>
</dbReference>
<dbReference type="SUPFAM" id="SSF49899">
    <property type="entry name" value="Concanavalin A-like lectins/glucanases"/>
    <property type="match status" value="5"/>
</dbReference>
<evidence type="ECO:0000256" key="12">
    <source>
        <dbReference type="ARBA" id="ARBA00023180"/>
    </source>
</evidence>
<feature type="disulfide bond" evidence="19">
    <location>
        <begin position="374"/>
        <end position="388"/>
    </location>
</feature>
<dbReference type="EMBL" id="JAKZEL010000011">
    <property type="protein sequence ID" value="KAI4539406.1"/>
    <property type="molecule type" value="Genomic_DNA"/>
</dbReference>
<dbReference type="Pfam" id="PF06009">
    <property type="entry name" value="Laminin_II"/>
    <property type="match status" value="1"/>
</dbReference>
<dbReference type="Pfam" id="PF02210">
    <property type="entry name" value="Laminin_G_2"/>
    <property type="match status" value="5"/>
</dbReference>
<dbReference type="InterPro" id="IPR010307">
    <property type="entry name" value="Laminin_dom_II"/>
</dbReference>
<protein>
    <recommendedName>
        <fullName evidence="15">Laminin subunit alpha-4</fullName>
    </recommendedName>
    <alternativeName>
        <fullName evidence="18">Laminin-14 subunit alpha</fullName>
    </alternativeName>
    <alternativeName>
        <fullName evidence="17">Laminin-8 subunit alpha</fullName>
    </alternativeName>
    <alternativeName>
        <fullName evidence="16">Laminin-9 subunit alpha</fullName>
    </alternativeName>
</protein>
<dbReference type="InterPro" id="IPR050372">
    <property type="entry name" value="Neurexin-related_CASP"/>
</dbReference>
<evidence type="ECO:0000256" key="11">
    <source>
        <dbReference type="ARBA" id="ARBA00023157"/>
    </source>
</evidence>
<dbReference type="Proteomes" id="UP001214576">
    <property type="component" value="Unassembled WGS sequence"/>
</dbReference>
<feature type="disulfide bond" evidence="19">
    <location>
        <begin position="307"/>
        <end position="316"/>
    </location>
</feature>
<dbReference type="SMART" id="SM00180">
    <property type="entry name" value="EGF_Lam"/>
    <property type="match status" value="3"/>
</dbReference>
<evidence type="ECO:0000256" key="20">
    <source>
        <dbReference type="SAM" id="Coils"/>
    </source>
</evidence>
<evidence type="ECO:0000256" key="8">
    <source>
        <dbReference type="ARBA" id="ARBA00022889"/>
    </source>
</evidence>
<evidence type="ECO:0000256" key="14">
    <source>
        <dbReference type="ARBA" id="ARBA00062601"/>
    </source>
</evidence>
<evidence type="ECO:0000256" key="17">
    <source>
        <dbReference type="ARBA" id="ARBA00080104"/>
    </source>
</evidence>
<evidence type="ECO:0000256" key="9">
    <source>
        <dbReference type="ARBA" id="ARBA00022974"/>
    </source>
</evidence>
<proteinExistence type="predicted"/>
<dbReference type="PANTHER" id="PTHR15036">
    <property type="entry name" value="PIKACHURIN-LIKE PROTEIN"/>
    <property type="match status" value="1"/>
</dbReference>
<dbReference type="Pfam" id="PF24973">
    <property type="entry name" value="EGF_LMN_ATRN"/>
    <property type="match status" value="1"/>
</dbReference>
<feature type="disulfide bond" evidence="19">
    <location>
        <begin position="362"/>
        <end position="371"/>
    </location>
</feature>
<reference evidence="24" key="1">
    <citation type="submission" date="2022-03" db="EMBL/GenBank/DDBJ databases">
        <title>Genomic analyses of argali, domestic sheep and their hybrids provide insights into chromosomal evolution, heterosis and genetic basis of agronomic traits.</title>
        <authorList>
            <person name="Li M."/>
        </authorList>
    </citation>
    <scope>NUCLEOTIDE SEQUENCE</scope>
    <source>
        <strain evidence="24">CAU-MHL-2022a</strain>
        <tissue evidence="24">Skin</tissue>
    </source>
</reference>
<dbReference type="CDD" id="cd00110">
    <property type="entry name" value="LamG"/>
    <property type="match status" value="5"/>
</dbReference>
<keyword evidence="9" id="KW-0654">Proteoglycan</keyword>
<evidence type="ECO:0000256" key="18">
    <source>
        <dbReference type="ARBA" id="ARBA00082518"/>
    </source>
</evidence>
<dbReference type="FunFam" id="2.10.25.10:FF:000491">
    <property type="entry name" value="Laminin subunit alpha 4"/>
    <property type="match status" value="1"/>
</dbReference>
<comment type="subunit">
    <text evidence="14">Laminin is a complex glycoprotein, consisting of three different polypeptide chains (alpha, beta, gamma), which are bound to each other by disulfide bonds into a cross-shaped molecule comprising one long and three short arms with globules at each end. Alpha-4 is a subunit of laminin-8 (laminin-411), laminin-9 (laminin-421) and laminin-14 (laminin-423).</text>
</comment>
<dbReference type="GO" id="GO:0045995">
    <property type="term" value="P:regulation of embryonic development"/>
    <property type="evidence" value="ECO:0007669"/>
    <property type="project" value="InterPro"/>
</dbReference>
<dbReference type="SMART" id="SM00282">
    <property type="entry name" value="LamG"/>
    <property type="match status" value="5"/>
</dbReference>
<dbReference type="InterPro" id="IPR056863">
    <property type="entry name" value="LMN_ATRN_NET-like_EGF"/>
</dbReference>
<dbReference type="InterPro" id="IPR001791">
    <property type="entry name" value="Laminin_G"/>
</dbReference>
<dbReference type="InterPro" id="IPR013320">
    <property type="entry name" value="ConA-like_dom_sf"/>
</dbReference>
<dbReference type="FunFam" id="2.60.120.200:FF:000064">
    <property type="entry name" value="Laminin subunit alpha 4"/>
    <property type="match status" value="1"/>
</dbReference>
<evidence type="ECO:0000256" key="10">
    <source>
        <dbReference type="ARBA" id="ARBA00023054"/>
    </source>
</evidence>
<keyword evidence="4" id="KW-0272">Extracellular matrix</keyword>
<dbReference type="Pfam" id="PF06008">
    <property type="entry name" value="Laminin_I"/>
    <property type="match status" value="1"/>
</dbReference>
<keyword evidence="6" id="KW-0677">Repeat</keyword>
<keyword evidence="8" id="KW-0130">Cell adhesion</keyword>
<feature type="coiled-coil region" evidence="20">
    <location>
        <begin position="819"/>
        <end position="875"/>
    </location>
</feature>